<dbReference type="SUPFAM" id="SSF53067">
    <property type="entry name" value="Actin-like ATPase domain"/>
    <property type="match status" value="2"/>
</dbReference>
<dbReference type="RefSeq" id="WP_145089048.1">
    <property type="nucleotide sequence ID" value="NZ_CP036348.1"/>
</dbReference>
<dbReference type="Pfam" id="PF00012">
    <property type="entry name" value="HSP70"/>
    <property type="match status" value="1"/>
</dbReference>
<dbReference type="Proteomes" id="UP000315082">
    <property type="component" value="Chromosome"/>
</dbReference>
<organism evidence="6 7">
    <name type="scientific">Rosistilla carotiformis</name>
    <dbReference type="NCBI Taxonomy" id="2528017"/>
    <lineage>
        <taxon>Bacteria</taxon>
        <taxon>Pseudomonadati</taxon>
        <taxon>Planctomycetota</taxon>
        <taxon>Planctomycetia</taxon>
        <taxon>Pirellulales</taxon>
        <taxon>Pirellulaceae</taxon>
        <taxon>Rosistilla</taxon>
    </lineage>
</organism>
<evidence type="ECO:0000313" key="6">
    <source>
        <dbReference type="EMBL" id="QDV66463.1"/>
    </source>
</evidence>
<keyword evidence="7" id="KW-1185">Reference proteome</keyword>
<evidence type="ECO:0000256" key="3">
    <source>
        <dbReference type="ARBA" id="ARBA00022840"/>
    </source>
</evidence>
<evidence type="ECO:0000256" key="1">
    <source>
        <dbReference type="ARBA" id="ARBA00007381"/>
    </source>
</evidence>
<dbReference type="PROSITE" id="PS00329">
    <property type="entry name" value="HSP70_2"/>
    <property type="match status" value="1"/>
</dbReference>
<protein>
    <submittedName>
        <fullName evidence="6">Chaperone protein dnaK2</fullName>
    </submittedName>
</protein>
<dbReference type="InterPro" id="IPR043129">
    <property type="entry name" value="ATPase_NBD"/>
</dbReference>
<accession>A0A518JLP3</accession>
<dbReference type="GO" id="GO:0140662">
    <property type="term" value="F:ATP-dependent protein folding chaperone"/>
    <property type="evidence" value="ECO:0007669"/>
    <property type="project" value="InterPro"/>
</dbReference>
<keyword evidence="4" id="KW-0143">Chaperone</keyword>
<name>A0A518JLP3_9BACT</name>
<dbReference type="PROSITE" id="PS01036">
    <property type="entry name" value="HSP70_3"/>
    <property type="match status" value="1"/>
</dbReference>
<dbReference type="Gene3D" id="2.60.34.10">
    <property type="entry name" value="Substrate Binding Domain Of DNAk, Chain A, domain 1"/>
    <property type="match status" value="1"/>
</dbReference>
<dbReference type="AlphaFoldDB" id="A0A518JLP3"/>
<evidence type="ECO:0000256" key="4">
    <source>
        <dbReference type="ARBA" id="ARBA00023186"/>
    </source>
</evidence>
<dbReference type="Gene3D" id="3.90.640.10">
    <property type="entry name" value="Actin, Chain A, domain 4"/>
    <property type="match status" value="1"/>
</dbReference>
<keyword evidence="3 5" id="KW-0067">ATP-binding</keyword>
<reference evidence="6 7" key="1">
    <citation type="submission" date="2019-02" db="EMBL/GenBank/DDBJ databases">
        <title>Deep-cultivation of Planctomycetes and their phenomic and genomic characterization uncovers novel biology.</title>
        <authorList>
            <person name="Wiegand S."/>
            <person name="Jogler M."/>
            <person name="Boedeker C."/>
            <person name="Pinto D."/>
            <person name="Vollmers J."/>
            <person name="Rivas-Marin E."/>
            <person name="Kohn T."/>
            <person name="Peeters S.H."/>
            <person name="Heuer A."/>
            <person name="Rast P."/>
            <person name="Oberbeckmann S."/>
            <person name="Bunk B."/>
            <person name="Jeske O."/>
            <person name="Meyerdierks A."/>
            <person name="Storesund J.E."/>
            <person name="Kallscheuer N."/>
            <person name="Luecker S."/>
            <person name="Lage O.M."/>
            <person name="Pohl T."/>
            <person name="Merkel B.J."/>
            <person name="Hornburger P."/>
            <person name="Mueller R.-W."/>
            <person name="Bruemmer F."/>
            <person name="Labrenz M."/>
            <person name="Spormann A.M."/>
            <person name="Op den Camp H."/>
            <person name="Overmann J."/>
            <person name="Amann R."/>
            <person name="Jetten M.S.M."/>
            <person name="Mascher T."/>
            <person name="Medema M.H."/>
            <person name="Devos D.P."/>
            <person name="Kaster A.-K."/>
            <person name="Ovreas L."/>
            <person name="Rohde M."/>
            <person name="Galperin M.Y."/>
            <person name="Jogler C."/>
        </authorList>
    </citation>
    <scope>NUCLEOTIDE SEQUENCE [LARGE SCALE GENOMIC DNA]</scope>
    <source>
        <strain evidence="6 7">Poly24</strain>
    </source>
</reference>
<dbReference type="Gene3D" id="3.30.420.40">
    <property type="match status" value="2"/>
</dbReference>
<dbReference type="EMBL" id="CP036348">
    <property type="protein sequence ID" value="QDV66463.1"/>
    <property type="molecule type" value="Genomic_DNA"/>
</dbReference>
<evidence type="ECO:0000256" key="2">
    <source>
        <dbReference type="ARBA" id="ARBA00022741"/>
    </source>
</evidence>
<dbReference type="GO" id="GO:0005524">
    <property type="term" value="F:ATP binding"/>
    <property type="evidence" value="ECO:0007669"/>
    <property type="project" value="UniProtKB-KW"/>
</dbReference>
<dbReference type="PRINTS" id="PR00301">
    <property type="entry name" value="HEATSHOCK70"/>
</dbReference>
<dbReference type="InterPro" id="IPR013126">
    <property type="entry name" value="Hsp_70_fam"/>
</dbReference>
<dbReference type="CDD" id="cd24029">
    <property type="entry name" value="ASKHA_NBD_HSP70_DnaK_HscA_HscC"/>
    <property type="match status" value="1"/>
</dbReference>
<dbReference type="FunFam" id="3.90.640.10:FF:000003">
    <property type="entry name" value="Molecular chaperone DnaK"/>
    <property type="match status" value="1"/>
</dbReference>
<gene>
    <name evidence="6" type="primary">dnaK2</name>
    <name evidence="6" type="ORF">Poly24_01490</name>
</gene>
<sequence length="654" mass="71812">MQKAAVGLDLGTTISVAAYVDSSGQPQIAAHDREQGLVPSAIFFGDHVIVGNDAVDLGYQDFESYAEGFKRDIGKPHYQKRVRLCEVPAEVLTGFLVERLVQNVQHEIGPLSEVVVTVPAYFDERQRSATQRAVALAGIKVLDIINEPTAAAIAAGYQHLREMSDQAVRKILVYDLGGGTFDVTLLEIEGRVFKTLATDGDIYLGGRDFDERIVDRIAQSFLNKHGVDPRCDPADLLRLNALAREAKHALSLHDSFVVSFQHAGLIDGFTLTREAFEQAVAPLIERTAMTCQSVLSDANCQWSDVDEVLLVGGSSRIPLVAARLRQETSQPVTLAEQPDVVVAQGAALYAAMRSEQRFLDSQSQFEVVNVNAHSLGIQGVDLATKQRVNQVIIPRNSPLPASSTQVFRTMEDGQKNVRVRLLEGESENPVYCSSLGQCVVHLDPSLPKGTEIRVCCSYDASGTITVTAQVPATKASAFVEMRREGFAELEPLEVWRTRLTIGENASAAEDESDAWIVDASLGPDSSIGDLLSRLDQIYAHIGGRAIESAVPTAAVSTQRLMRQSLAESRTLRRLVDMLNKKQALQTQPKERMQMQGHVARARMAWDQANKLYLHSCVGLGRTCLQHDRDGFIDDALSEQLEQLEQWIRERVTSG</sequence>
<dbReference type="KEGG" id="rcf:Poly24_01490"/>
<proteinExistence type="inferred from homology"/>
<dbReference type="FunFam" id="3.30.420.40:FF:000028">
    <property type="entry name" value="heat shock 70 kDa protein-like"/>
    <property type="match status" value="1"/>
</dbReference>
<dbReference type="PANTHER" id="PTHR19375">
    <property type="entry name" value="HEAT SHOCK PROTEIN 70KDA"/>
    <property type="match status" value="1"/>
</dbReference>
<dbReference type="OrthoDB" id="9766019at2"/>
<dbReference type="InterPro" id="IPR029047">
    <property type="entry name" value="HSP70_peptide-bd_sf"/>
</dbReference>
<dbReference type="InterPro" id="IPR018181">
    <property type="entry name" value="Heat_shock_70_CS"/>
</dbReference>
<keyword evidence="2 5" id="KW-0547">Nucleotide-binding</keyword>
<dbReference type="SUPFAM" id="SSF100920">
    <property type="entry name" value="Heat shock protein 70kD (HSP70), peptide-binding domain"/>
    <property type="match status" value="1"/>
</dbReference>
<comment type="similarity">
    <text evidence="1 5">Belongs to the heat shock protein 70 family.</text>
</comment>
<evidence type="ECO:0000256" key="5">
    <source>
        <dbReference type="RuleBase" id="RU003322"/>
    </source>
</evidence>
<evidence type="ECO:0000313" key="7">
    <source>
        <dbReference type="Proteomes" id="UP000315082"/>
    </source>
</evidence>